<protein>
    <submittedName>
        <fullName evidence="1">Ribose-phosphate pyrophosphokinase 1</fullName>
        <ecNumber evidence="1">2.7.6.1</ecNumber>
    </submittedName>
</protein>
<comment type="caution">
    <text evidence="1">The sequence shown here is derived from an EMBL/GenBank/DDBJ whole genome shotgun (WGS) entry which is preliminary data.</text>
</comment>
<evidence type="ECO:0000313" key="1">
    <source>
        <dbReference type="EMBL" id="KAJ1672584.1"/>
    </source>
</evidence>
<evidence type="ECO:0000313" key="2">
    <source>
        <dbReference type="Proteomes" id="UP001145114"/>
    </source>
</evidence>
<keyword evidence="2" id="KW-1185">Reference proteome</keyword>
<accession>A0ACC1H815</accession>
<dbReference type="EC" id="2.7.6.1" evidence="1"/>
<proteinExistence type="predicted"/>
<dbReference type="Proteomes" id="UP001145114">
    <property type="component" value="Unassembled WGS sequence"/>
</dbReference>
<dbReference type="EMBL" id="JAMZIH010008134">
    <property type="protein sequence ID" value="KAJ1672584.1"/>
    <property type="molecule type" value="Genomic_DNA"/>
</dbReference>
<name>A0ACC1H815_9FUNG</name>
<reference evidence="1" key="1">
    <citation type="submission" date="2022-06" db="EMBL/GenBank/DDBJ databases">
        <title>Phylogenomic reconstructions and comparative analyses of Kickxellomycotina fungi.</title>
        <authorList>
            <person name="Reynolds N.K."/>
            <person name="Stajich J.E."/>
            <person name="Barry K."/>
            <person name="Grigoriev I.V."/>
            <person name="Crous P."/>
            <person name="Smith M.E."/>
        </authorList>
    </citation>
    <scope>NUCLEOTIDE SEQUENCE</scope>
    <source>
        <strain evidence="1">RSA 2271</strain>
    </source>
</reference>
<keyword evidence="1" id="KW-0808">Transferase</keyword>
<organism evidence="1 2">
    <name type="scientific">Spiromyces aspiralis</name>
    <dbReference type="NCBI Taxonomy" id="68401"/>
    <lineage>
        <taxon>Eukaryota</taxon>
        <taxon>Fungi</taxon>
        <taxon>Fungi incertae sedis</taxon>
        <taxon>Zoopagomycota</taxon>
        <taxon>Kickxellomycotina</taxon>
        <taxon>Kickxellomycetes</taxon>
        <taxon>Kickxellales</taxon>
        <taxon>Kickxellaceae</taxon>
        <taxon>Spiromyces</taxon>
    </lineage>
</organism>
<gene>
    <name evidence="1" type="primary">PRS1_2</name>
    <name evidence="1" type="ORF">EV182_006890</name>
</gene>
<sequence>MRNAKVFTGTSHPELAESVASHLGIELSPAIIRRQSNREVSIELGCSVREKDVFIIQSGSNIVNDHLMELMVMVSACRLASARKITVVVPYLPYSKNSKKKKRRAAVTAKVVASMLCVSGIDHIVTMDLHSSQMHGFFTKPLDNLLSEPTIVQWIKDHVPEYRKAVAVAKNAGGAKRVTSLADKLGITFALVHTDNVTPLKQMSRTPSSVALHTLPSGILGSPGLAQPFSQFGLSAGSPPLSISPTIPEGTADEVEDEDLSDQCNSRDDGDEGEYEPADNIE</sequence>
<feature type="non-terminal residue" evidence="1">
    <location>
        <position position="282"/>
    </location>
</feature>